<comment type="caution">
    <text evidence="2">The sequence shown here is derived from an EMBL/GenBank/DDBJ whole genome shotgun (WGS) entry which is preliminary data.</text>
</comment>
<proteinExistence type="predicted"/>
<reference evidence="2 3" key="1">
    <citation type="journal article" date="2022" name="Nat. Plants">
        <title>Genomes of leafy and leafless Platanthera orchids illuminate the evolution of mycoheterotrophy.</title>
        <authorList>
            <person name="Li M.H."/>
            <person name="Liu K.W."/>
            <person name="Li Z."/>
            <person name="Lu H.C."/>
            <person name="Ye Q.L."/>
            <person name="Zhang D."/>
            <person name="Wang J.Y."/>
            <person name="Li Y.F."/>
            <person name="Zhong Z.M."/>
            <person name="Liu X."/>
            <person name="Yu X."/>
            <person name="Liu D.K."/>
            <person name="Tu X.D."/>
            <person name="Liu B."/>
            <person name="Hao Y."/>
            <person name="Liao X.Y."/>
            <person name="Jiang Y.T."/>
            <person name="Sun W.H."/>
            <person name="Chen J."/>
            <person name="Chen Y.Q."/>
            <person name="Ai Y."/>
            <person name="Zhai J.W."/>
            <person name="Wu S.S."/>
            <person name="Zhou Z."/>
            <person name="Hsiao Y.Y."/>
            <person name="Wu W.L."/>
            <person name="Chen Y.Y."/>
            <person name="Lin Y.F."/>
            <person name="Hsu J.L."/>
            <person name="Li C.Y."/>
            <person name="Wang Z.W."/>
            <person name="Zhao X."/>
            <person name="Zhong W.Y."/>
            <person name="Ma X.K."/>
            <person name="Ma L."/>
            <person name="Huang J."/>
            <person name="Chen G.Z."/>
            <person name="Huang M.Z."/>
            <person name="Huang L."/>
            <person name="Peng D.H."/>
            <person name="Luo Y.B."/>
            <person name="Zou S.Q."/>
            <person name="Chen S.P."/>
            <person name="Lan S."/>
            <person name="Tsai W.C."/>
            <person name="Van de Peer Y."/>
            <person name="Liu Z.J."/>
        </authorList>
    </citation>
    <scope>NUCLEOTIDE SEQUENCE [LARGE SCALE GENOMIC DNA]</scope>
    <source>
        <strain evidence="2">Lor287</strain>
    </source>
</reference>
<name>A0AAP0G1Z1_9ASPA</name>
<organism evidence="2 3">
    <name type="scientific">Platanthera zijinensis</name>
    <dbReference type="NCBI Taxonomy" id="2320716"/>
    <lineage>
        <taxon>Eukaryota</taxon>
        <taxon>Viridiplantae</taxon>
        <taxon>Streptophyta</taxon>
        <taxon>Embryophyta</taxon>
        <taxon>Tracheophyta</taxon>
        <taxon>Spermatophyta</taxon>
        <taxon>Magnoliopsida</taxon>
        <taxon>Liliopsida</taxon>
        <taxon>Asparagales</taxon>
        <taxon>Orchidaceae</taxon>
        <taxon>Orchidoideae</taxon>
        <taxon>Orchideae</taxon>
        <taxon>Orchidinae</taxon>
        <taxon>Platanthera</taxon>
    </lineage>
</organism>
<evidence type="ECO:0000313" key="3">
    <source>
        <dbReference type="Proteomes" id="UP001418222"/>
    </source>
</evidence>
<evidence type="ECO:0000259" key="1">
    <source>
        <dbReference type="Pfam" id="PF01852"/>
    </source>
</evidence>
<dbReference type="InterPro" id="IPR002913">
    <property type="entry name" value="START_lipid-bd_dom"/>
</dbReference>
<dbReference type="EMBL" id="JBBWWQ010000012">
    <property type="protein sequence ID" value="KAK8934231.1"/>
    <property type="molecule type" value="Genomic_DNA"/>
</dbReference>
<accession>A0AAP0G1Z1</accession>
<dbReference type="InterPro" id="IPR044830">
    <property type="entry name" value="HD-Zip_III"/>
</dbReference>
<keyword evidence="2" id="KW-0238">DNA-binding</keyword>
<dbReference type="Pfam" id="PF01852">
    <property type="entry name" value="START"/>
    <property type="match status" value="2"/>
</dbReference>
<dbReference type="GO" id="GO:0003677">
    <property type="term" value="F:DNA binding"/>
    <property type="evidence" value="ECO:0007669"/>
    <property type="project" value="UniProtKB-KW"/>
</dbReference>
<gene>
    <name evidence="2" type="primary">HOX32</name>
    <name evidence="2" type="ORF">KSP39_PZI014460</name>
</gene>
<dbReference type="Proteomes" id="UP001418222">
    <property type="component" value="Unassembled WGS sequence"/>
</dbReference>
<dbReference type="PANTHER" id="PTHR45950:SF7">
    <property type="entry name" value="HOMEOBOX-LEUCINE ZIPPER PROTEIN ATHB-14"/>
    <property type="match status" value="1"/>
</dbReference>
<dbReference type="SUPFAM" id="SSF55961">
    <property type="entry name" value="Bet v1-like"/>
    <property type="match status" value="1"/>
</dbReference>
<keyword evidence="3" id="KW-1185">Reference proteome</keyword>
<sequence length="204" mass="22733">MFNRKLTSMNKLLMEENDRLQKQLSHLVYDNGRMHQQLQNVSASLYSLLAIAEETLAKFLDKATRTAVKWVQMVGMKPGPDSIGMVSVSHSCSGAAARAYGLVNLEPPKVMEILKDHLTWYRDCRSLDVRTAFTTAKGGNIEFLYMLKVCGKFMTSTGVLTGPTNSNFIRAEMLPSGYLIWACEGGGAMIHIVDHVKLDVSFPR</sequence>
<keyword evidence="2" id="KW-0371">Homeobox</keyword>
<dbReference type="PANTHER" id="PTHR45950">
    <property type="entry name" value="HOMEOBOX-LEUCINE ZIPPER PROTEIN ATHB-14"/>
    <property type="match status" value="1"/>
</dbReference>
<dbReference type="GO" id="GO:0008289">
    <property type="term" value="F:lipid binding"/>
    <property type="evidence" value="ECO:0007669"/>
    <property type="project" value="InterPro"/>
</dbReference>
<dbReference type="GO" id="GO:0003700">
    <property type="term" value="F:DNA-binding transcription factor activity"/>
    <property type="evidence" value="ECO:0007669"/>
    <property type="project" value="InterPro"/>
</dbReference>
<evidence type="ECO:0000313" key="2">
    <source>
        <dbReference type="EMBL" id="KAK8934231.1"/>
    </source>
</evidence>
<feature type="domain" description="START" evidence="1">
    <location>
        <begin position="51"/>
        <end position="136"/>
    </location>
</feature>
<dbReference type="AlphaFoldDB" id="A0AAP0G1Z1"/>
<protein>
    <submittedName>
        <fullName evidence="2">Homeobox-leucine zipper protein HOX32</fullName>
    </submittedName>
</protein>
<feature type="domain" description="START" evidence="1">
    <location>
        <begin position="155"/>
        <end position="203"/>
    </location>
</feature>